<evidence type="ECO:0000256" key="2">
    <source>
        <dbReference type="ARBA" id="ARBA00023125"/>
    </source>
</evidence>
<dbReference type="GO" id="GO:0043565">
    <property type="term" value="F:sequence-specific DNA binding"/>
    <property type="evidence" value="ECO:0007669"/>
    <property type="project" value="InterPro"/>
</dbReference>
<dbReference type="EMBL" id="QRUU01000017">
    <property type="protein sequence ID" value="RGR97895.1"/>
    <property type="molecule type" value="Genomic_DNA"/>
</dbReference>
<protein>
    <submittedName>
        <fullName evidence="5">AraC family transcriptional regulator</fullName>
    </submittedName>
</protein>
<dbReference type="Proteomes" id="UP000285864">
    <property type="component" value="Unassembled WGS sequence"/>
</dbReference>
<dbReference type="Gene3D" id="1.10.10.60">
    <property type="entry name" value="Homeodomain-like"/>
    <property type="match status" value="1"/>
</dbReference>
<evidence type="ECO:0000313" key="6">
    <source>
        <dbReference type="Proteomes" id="UP000285864"/>
    </source>
</evidence>
<dbReference type="PANTHER" id="PTHR43280">
    <property type="entry name" value="ARAC-FAMILY TRANSCRIPTIONAL REGULATOR"/>
    <property type="match status" value="1"/>
</dbReference>
<comment type="caution">
    <text evidence="5">The sequence shown here is derived from an EMBL/GenBank/DDBJ whole genome shotgun (WGS) entry which is preliminary data.</text>
</comment>
<feature type="domain" description="HTH araC/xylS-type" evidence="4">
    <location>
        <begin position="195"/>
        <end position="293"/>
    </location>
</feature>
<dbReference type="GO" id="GO:0003700">
    <property type="term" value="F:DNA-binding transcription factor activity"/>
    <property type="evidence" value="ECO:0007669"/>
    <property type="project" value="InterPro"/>
</dbReference>
<dbReference type="InterPro" id="IPR037923">
    <property type="entry name" value="HTH-like"/>
</dbReference>
<name>A0A412GSX9_9BACT</name>
<evidence type="ECO:0000259" key="4">
    <source>
        <dbReference type="PROSITE" id="PS01124"/>
    </source>
</evidence>
<evidence type="ECO:0000256" key="3">
    <source>
        <dbReference type="ARBA" id="ARBA00023163"/>
    </source>
</evidence>
<dbReference type="PROSITE" id="PS01124">
    <property type="entry name" value="HTH_ARAC_FAMILY_2"/>
    <property type="match status" value="1"/>
</dbReference>
<keyword evidence="1" id="KW-0805">Transcription regulation</keyword>
<proteinExistence type="predicted"/>
<sequence length="297" mass="34582">MEERIIRLPELITYHRINEVWEESIACFCTKSDMKNISKIPPVLADMFSFIVVEEGMAHYILNYKEYNVQKGDMLLFSPSMLVSLTGCTDDFRCMNLMCERSLFEHMLSSNPAFQTYSYYFCRTDTPVVQLKQEMQTAILKCMEQIRMAIITRNTYQKEIIQSLVYTCMLLVLEVIEERVSSLPVSLGRTERLFHDFMALVVAHYKREHYINFYASRLSVTTTYLSRIIRRQTGKTAAYFLGGMLYAEACRLLTRTDYTAQQIAEELNFSDQSAFGKFFKSKAGVSPHIFRLKGVNR</sequence>
<keyword evidence="3" id="KW-0804">Transcription</keyword>
<dbReference type="AlphaFoldDB" id="A0A412GSX9"/>
<keyword evidence="6" id="KW-1185">Reference proteome</keyword>
<dbReference type="InterPro" id="IPR009057">
    <property type="entry name" value="Homeodomain-like_sf"/>
</dbReference>
<evidence type="ECO:0000313" key="5">
    <source>
        <dbReference type="EMBL" id="RGR97895.1"/>
    </source>
</evidence>
<evidence type="ECO:0000256" key="1">
    <source>
        <dbReference type="ARBA" id="ARBA00023015"/>
    </source>
</evidence>
<dbReference type="RefSeq" id="WP_118483795.1">
    <property type="nucleotide sequence ID" value="NZ_CAUELD010000027.1"/>
</dbReference>
<gene>
    <name evidence="5" type="ORF">DWY20_05790</name>
</gene>
<dbReference type="PANTHER" id="PTHR43280:SF32">
    <property type="entry name" value="TRANSCRIPTIONAL REGULATORY PROTEIN"/>
    <property type="match status" value="1"/>
</dbReference>
<dbReference type="SMART" id="SM00342">
    <property type="entry name" value="HTH_ARAC"/>
    <property type="match status" value="1"/>
</dbReference>
<dbReference type="SUPFAM" id="SSF46689">
    <property type="entry name" value="Homeodomain-like"/>
    <property type="match status" value="1"/>
</dbReference>
<keyword evidence="2" id="KW-0238">DNA-binding</keyword>
<dbReference type="Pfam" id="PF12833">
    <property type="entry name" value="HTH_18"/>
    <property type="match status" value="1"/>
</dbReference>
<dbReference type="InterPro" id="IPR018060">
    <property type="entry name" value="HTH_AraC"/>
</dbReference>
<reference evidence="5 6" key="1">
    <citation type="submission" date="2018-08" db="EMBL/GenBank/DDBJ databases">
        <title>A genome reference for cultivated species of the human gut microbiota.</title>
        <authorList>
            <person name="Zou Y."/>
            <person name="Xue W."/>
            <person name="Luo G."/>
        </authorList>
    </citation>
    <scope>NUCLEOTIDE SEQUENCE [LARGE SCALE GENOMIC DNA]</scope>
    <source>
        <strain evidence="5 6">AF24-2</strain>
    </source>
</reference>
<dbReference type="SUPFAM" id="SSF51215">
    <property type="entry name" value="Regulatory protein AraC"/>
    <property type="match status" value="1"/>
</dbReference>
<accession>A0A412GSX9</accession>
<organism evidence="5 6">
    <name type="scientific">Phocaeicola coprocola</name>
    <dbReference type="NCBI Taxonomy" id="310298"/>
    <lineage>
        <taxon>Bacteria</taxon>
        <taxon>Pseudomonadati</taxon>
        <taxon>Bacteroidota</taxon>
        <taxon>Bacteroidia</taxon>
        <taxon>Bacteroidales</taxon>
        <taxon>Bacteroidaceae</taxon>
        <taxon>Phocaeicola</taxon>
    </lineage>
</organism>